<feature type="compositionally biased region" description="Basic and acidic residues" evidence="9">
    <location>
        <begin position="371"/>
        <end position="412"/>
    </location>
</feature>
<evidence type="ECO:0000256" key="4">
    <source>
        <dbReference type="ARBA" id="ARBA00022692"/>
    </source>
</evidence>
<evidence type="ECO:0000256" key="1">
    <source>
        <dbReference type="ARBA" id="ARBA00007150"/>
    </source>
</evidence>
<gene>
    <name evidence="7 10" type="primary">lgt</name>
    <name evidence="10" type="ORF">WMO26_09320</name>
</gene>
<dbReference type="Proteomes" id="UP001489509">
    <property type="component" value="Unassembled WGS sequence"/>
</dbReference>
<reference evidence="10 11" key="1">
    <citation type="submission" date="2024-03" db="EMBL/GenBank/DDBJ databases">
        <title>Human intestinal bacterial collection.</title>
        <authorList>
            <person name="Pauvert C."/>
            <person name="Hitch T.C.A."/>
            <person name="Clavel T."/>
        </authorList>
    </citation>
    <scope>NUCLEOTIDE SEQUENCE [LARGE SCALE GENOMIC DNA]</scope>
    <source>
        <strain evidence="10 11">CLA-JM-H44</strain>
    </source>
</reference>
<evidence type="ECO:0000256" key="9">
    <source>
        <dbReference type="SAM" id="MobiDB-lite"/>
    </source>
</evidence>
<keyword evidence="5 7" id="KW-1133">Transmembrane helix</keyword>
<dbReference type="RefSeq" id="WP_349219888.1">
    <property type="nucleotide sequence ID" value="NZ_JBBMFD010000016.1"/>
</dbReference>
<evidence type="ECO:0000256" key="2">
    <source>
        <dbReference type="ARBA" id="ARBA00022475"/>
    </source>
</evidence>
<feature type="transmembrane region" description="Helical" evidence="7">
    <location>
        <begin position="222"/>
        <end position="239"/>
    </location>
</feature>
<feature type="transmembrane region" description="Helical" evidence="7">
    <location>
        <begin position="259"/>
        <end position="276"/>
    </location>
</feature>
<evidence type="ECO:0000313" key="10">
    <source>
        <dbReference type="EMBL" id="MEQ2441024.1"/>
    </source>
</evidence>
<feature type="compositionally biased region" description="Acidic residues" evidence="9">
    <location>
        <begin position="331"/>
        <end position="342"/>
    </location>
</feature>
<keyword evidence="2 7" id="KW-1003">Cell membrane</keyword>
<comment type="catalytic activity">
    <reaction evidence="7">
        <text>L-cysteinyl-[prolipoprotein] + a 1,2-diacyl-sn-glycero-3-phospho-(1'-sn-glycerol) = an S-1,2-diacyl-sn-glyceryl-L-cysteinyl-[prolipoprotein] + sn-glycerol 1-phosphate + H(+)</text>
        <dbReference type="Rhea" id="RHEA:56712"/>
        <dbReference type="Rhea" id="RHEA-COMP:14679"/>
        <dbReference type="Rhea" id="RHEA-COMP:14680"/>
        <dbReference type="ChEBI" id="CHEBI:15378"/>
        <dbReference type="ChEBI" id="CHEBI:29950"/>
        <dbReference type="ChEBI" id="CHEBI:57685"/>
        <dbReference type="ChEBI" id="CHEBI:64716"/>
        <dbReference type="ChEBI" id="CHEBI:140658"/>
        <dbReference type="EC" id="2.5.1.145"/>
    </reaction>
</comment>
<feature type="transmembrane region" description="Helical" evidence="7">
    <location>
        <begin position="28"/>
        <end position="47"/>
    </location>
</feature>
<protein>
    <recommendedName>
        <fullName evidence="7">Phosphatidylglycerol--prolipoprotein diacylglyceryl transferase</fullName>
        <ecNumber evidence="7">2.5.1.145</ecNumber>
    </recommendedName>
</protein>
<comment type="function">
    <text evidence="7">Catalyzes the transfer of the diacylglyceryl group from phosphatidylglycerol to the sulfhydryl group of the N-terminal cysteine of a prolipoprotein, the first step in the formation of mature lipoproteins.</text>
</comment>
<organism evidence="10 11">
    <name type="scientific">Solibaculum intestinale</name>
    <dbReference type="NCBI Taxonomy" id="3133165"/>
    <lineage>
        <taxon>Bacteria</taxon>
        <taxon>Bacillati</taxon>
        <taxon>Bacillota</taxon>
        <taxon>Clostridia</taxon>
        <taxon>Eubacteriales</taxon>
        <taxon>Oscillospiraceae</taxon>
        <taxon>Solibaculum</taxon>
    </lineage>
</organism>
<sequence length="503" mass="56344">MTNTIEFPKLGFQIDLNPIAFSIGDFHVYWYGIIIALGMLLAVLYVMKSCKRFDVNPDRLIDVILVGVVAGIVGARLYYVLFNMKEFTDVWSIFDLKSGGLGIYGGLIFGLGAGALMAMWRKVDIPSAFDLASLGFLIGQGIGRWGNFINQEAFGVNTDLPWGMTGNRISAWLYANSSTLADEGIFVDYTQPVHPTFLYESLWCLLGFLLLHFLSKHRKYKGEIFLLYSAWYGFGRFFIEGLRTDSLYIPGTYIRVSQVVAAVAFVGALIAHFVILHRIKQKEPLEPDYVPVFGNLDELSAESLRLRATELNAQAKELREQAERYRLLAQEDGDFPEEEESDGSTPQTAEEASEPENAEAAQTGEDNDEDDYRKSAEEAERRAIELEGQAKDYMQKAEELEAQEEKQADRTALKAKAHSLRVRAKALEEEIAALSDTEEDLEKKKALEAERAECEETAAECEQLLREQEAQDEQNDDRIQEVSGDADTNAEGGNTGSQNEEKP</sequence>
<dbReference type="NCBIfam" id="TIGR00544">
    <property type="entry name" value="lgt"/>
    <property type="match status" value="1"/>
</dbReference>
<evidence type="ECO:0000256" key="8">
    <source>
        <dbReference type="SAM" id="Coils"/>
    </source>
</evidence>
<evidence type="ECO:0000256" key="3">
    <source>
        <dbReference type="ARBA" id="ARBA00022679"/>
    </source>
</evidence>
<dbReference type="InterPro" id="IPR001640">
    <property type="entry name" value="Lgt"/>
</dbReference>
<keyword evidence="4 7" id="KW-0812">Transmembrane</keyword>
<dbReference type="Pfam" id="PF01790">
    <property type="entry name" value="LGT"/>
    <property type="match status" value="1"/>
</dbReference>
<comment type="subcellular location">
    <subcellularLocation>
        <location evidence="7">Cell membrane</location>
        <topology evidence="7">Multi-pass membrane protein</topology>
    </subcellularLocation>
</comment>
<name>A0ABV1E131_9FIRM</name>
<dbReference type="GO" id="GO:0008961">
    <property type="term" value="F:phosphatidylglycerol-prolipoprotein diacylglyceryl transferase activity"/>
    <property type="evidence" value="ECO:0007669"/>
    <property type="project" value="UniProtKB-EC"/>
</dbReference>
<feature type="coiled-coil region" evidence="8">
    <location>
        <begin position="301"/>
        <end position="331"/>
    </location>
</feature>
<evidence type="ECO:0000313" key="11">
    <source>
        <dbReference type="Proteomes" id="UP001489509"/>
    </source>
</evidence>
<keyword evidence="6 7" id="KW-0472">Membrane</keyword>
<dbReference type="EC" id="2.5.1.145" evidence="7"/>
<accession>A0ABV1E131</accession>
<keyword evidence="3 7" id="KW-0808">Transferase</keyword>
<feature type="region of interest" description="Disordered" evidence="9">
    <location>
        <begin position="463"/>
        <end position="503"/>
    </location>
</feature>
<dbReference type="PROSITE" id="PS01311">
    <property type="entry name" value="LGT"/>
    <property type="match status" value="1"/>
</dbReference>
<comment type="similarity">
    <text evidence="1 7">Belongs to the Lgt family.</text>
</comment>
<feature type="transmembrane region" description="Helical" evidence="7">
    <location>
        <begin position="59"/>
        <end position="81"/>
    </location>
</feature>
<dbReference type="PANTHER" id="PTHR30589">
    <property type="entry name" value="PROLIPOPROTEIN DIACYLGLYCERYL TRANSFERASE"/>
    <property type="match status" value="1"/>
</dbReference>
<evidence type="ECO:0000256" key="5">
    <source>
        <dbReference type="ARBA" id="ARBA00022989"/>
    </source>
</evidence>
<evidence type="ECO:0000256" key="7">
    <source>
        <dbReference type="HAMAP-Rule" id="MF_01147"/>
    </source>
</evidence>
<feature type="transmembrane region" description="Helical" evidence="7">
    <location>
        <begin position="101"/>
        <end position="120"/>
    </location>
</feature>
<dbReference type="PANTHER" id="PTHR30589:SF0">
    <property type="entry name" value="PHOSPHATIDYLGLYCEROL--PROLIPOPROTEIN DIACYLGLYCERYL TRANSFERASE"/>
    <property type="match status" value="1"/>
</dbReference>
<comment type="pathway">
    <text evidence="7">Protein modification; lipoprotein biosynthesis (diacylglyceryl transfer).</text>
</comment>
<dbReference type="EMBL" id="JBBMFD010000016">
    <property type="protein sequence ID" value="MEQ2441024.1"/>
    <property type="molecule type" value="Genomic_DNA"/>
</dbReference>
<keyword evidence="11" id="KW-1185">Reference proteome</keyword>
<feature type="region of interest" description="Disordered" evidence="9">
    <location>
        <begin position="331"/>
        <end position="415"/>
    </location>
</feature>
<proteinExistence type="inferred from homology"/>
<keyword evidence="8" id="KW-0175">Coiled coil</keyword>
<evidence type="ECO:0000256" key="6">
    <source>
        <dbReference type="ARBA" id="ARBA00023136"/>
    </source>
</evidence>
<feature type="transmembrane region" description="Helical" evidence="7">
    <location>
        <begin position="197"/>
        <end position="215"/>
    </location>
</feature>
<comment type="caution">
    <text evidence="10">The sequence shown here is derived from an EMBL/GenBank/DDBJ whole genome shotgun (WGS) entry which is preliminary data.</text>
</comment>
<dbReference type="HAMAP" id="MF_01147">
    <property type="entry name" value="Lgt"/>
    <property type="match status" value="1"/>
</dbReference>
<feature type="binding site" evidence="7">
    <location>
        <position position="144"/>
    </location>
    <ligand>
        <name>a 1,2-diacyl-sn-glycero-3-phospho-(1'-sn-glycerol)</name>
        <dbReference type="ChEBI" id="CHEBI:64716"/>
    </ligand>
</feature>